<dbReference type="SUPFAM" id="SSF160246">
    <property type="entry name" value="EspE N-terminal domain-like"/>
    <property type="match status" value="1"/>
</dbReference>
<feature type="non-terminal residue" evidence="5">
    <location>
        <position position="1"/>
    </location>
</feature>
<dbReference type="PANTHER" id="PTHR30258:SF2">
    <property type="entry name" value="COMG OPERON PROTEIN 1"/>
    <property type="match status" value="1"/>
</dbReference>
<evidence type="ECO:0000259" key="3">
    <source>
        <dbReference type="Pfam" id="PF00437"/>
    </source>
</evidence>
<dbReference type="PANTHER" id="PTHR30258">
    <property type="entry name" value="TYPE II SECRETION SYSTEM PROTEIN GSPE-RELATED"/>
    <property type="match status" value="1"/>
</dbReference>
<keyword evidence="2" id="KW-0067">ATP-binding</keyword>
<proteinExistence type="predicted"/>
<dbReference type="Gene3D" id="3.30.450.90">
    <property type="match status" value="1"/>
</dbReference>
<keyword evidence="1" id="KW-0547">Nucleotide-binding</keyword>
<feature type="domain" description="Bacterial type II secretion system protein E" evidence="3">
    <location>
        <begin position="129"/>
        <end position="169"/>
    </location>
</feature>
<protein>
    <submittedName>
        <fullName evidence="5">Uncharacterized protein</fullName>
    </submittedName>
</protein>
<evidence type="ECO:0000313" key="5">
    <source>
        <dbReference type="EMBL" id="GAH78515.1"/>
    </source>
</evidence>
<organism evidence="5">
    <name type="scientific">marine sediment metagenome</name>
    <dbReference type="NCBI Taxonomy" id="412755"/>
    <lineage>
        <taxon>unclassified sequences</taxon>
        <taxon>metagenomes</taxon>
        <taxon>ecological metagenomes</taxon>
    </lineage>
</organism>
<gene>
    <name evidence="5" type="ORF">S03H2_67861</name>
</gene>
<evidence type="ECO:0000259" key="4">
    <source>
        <dbReference type="Pfam" id="PF05157"/>
    </source>
</evidence>
<dbReference type="InterPro" id="IPR037257">
    <property type="entry name" value="T2SS_E_N_sf"/>
</dbReference>
<feature type="domain" description="Type II secretion system protein GspE N-terminal" evidence="4">
    <location>
        <begin position="10"/>
        <end position="91"/>
    </location>
</feature>
<dbReference type="Pfam" id="PF00437">
    <property type="entry name" value="T2SSE"/>
    <property type="match status" value="1"/>
</dbReference>
<evidence type="ECO:0000256" key="2">
    <source>
        <dbReference type="ARBA" id="ARBA00022840"/>
    </source>
</evidence>
<dbReference type="InterPro" id="IPR007831">
    <property type="entry name" value="T2SS_GspE_N"/>
</dbReference>
<dbReference type="Pfam" id="PF05157">
    <property type="entry name" value="MshEN"/>
    <property type="match status" value="1"/>
</dbReference>
<dbReference type="Gene3D" id="3.30.300.160">
    <property type="entry name" value="Type II secretion system, protein E, N-terminal domain"/>
    <property type="match status" value="1"/>
</dbReference>
<dbReference type="InterPro" id="IPR001482">
    <property type="entry name" value="T2SS/T4SS_dom"/>
</dbReference>
<feature type="non-terminal residue" evidence="5">
    <location>
        <position position="169"/>
    </location>
</feature>
<name>X1JAJ5_9ZZZZ</name>
<dbReference type="EMBL" id="BARU01044514">
    <property type="protein sequence ID" value="GAH78515.1"/>
    <property type="molecule type" value="Genomic_DNA"/>
</dbReference>
<sequence>LTRVIATVNKIEFVNLSPEMVDPMVAHLVSYEMANQHNVIPLKREDNQLLVAMSSPLNLSVRDQIEMKTGYKVVPVAATPGAIRQAVHYHFNVTNVTKQAIVSMRLKEGPGKSAQYDEAEQISARVAGAPVTKLVSSIITGAIDARASDIHIEPQESDVRVRYRVDGML</sequence>
<evidence type="ECO:0000256" key="1">
    <source>
        <dbReference type="ARBA" id="ARBA00022741"/>
    </source>
</evidence>
<dbReference type="GO" id="GO:0016887">
    <property type="term" value="F:ATP hydrolysis activity"/>
    <property type="evidence" value="ECO:0007669"/>
    <property type="project" value="TreeGrafter"/>
</dbReference>
<dbReference type="AlphaFoldDB" id="X1JAJ5"/>
<reference evidence="5" key="1">
    <citation type="journal article" date="2014" name="Front. Microbiol.">
        <title>High frequency of phylogenetically diverse reductive dehalogenase-homologous genes in deep subseafloor sedimentary metagenomes.</title>
        <authorList>
            <person name="Kawai M."/>
            <person name="Futagami T."/>
            <person name="Toyoda A."/>
            <person name="Takaki Y."/>
            <person name="Nishi S."/>
            <person name="Hori S."/>
            <person name="Arai W."/>
            <person name="Tsubouchi T."/>
            <person name="Morono Y."/>
            <person name="Uchiyama I."/>
            <person name="Ito T."/>
            <person name="Fujiyama A."/>
            <person name="Inagaki F."/>
            <person name="Takami H."/>
        </authorList>
    </citation>
    <scope>NUCLEOTIDE SEQUENCE</scope>
    <source>
        <strain evidence="5">Expedition CK06-06</strain>
    </source>
</reference>
<dbReference type="GO" id="GO:0005524">
    <property type="term" value="F:ATP binding"/>
    <property type="evidence" value="ECO:0007669"/>
    <property type="project" value="UniProtKB-KW"/>
</dbReference>
<accession>X1JAJ5</accession>
<dbReference type="GO" id="GO:0005886">
    <property type="term" value="C:plasma membrane"/>
    <property type="evidence" value="ECO:0007669"/>
    <property type="project" value="TreeGrafter"/>
</dbReference>
<comment type="caution">
    <text evidence="5">The sequence shown here is derived from an EMBL/GenBank/DDBJ whole genome shotgun (WGS) entry which is preliminary data.</text>
</comment>